<reference evidence="2 3" key="1">
    <citation type="journal article" date="2013" name="BMC Genomics">
        <title>Genomics-driven discovery of the pneumocandin biosynthetic gene cluster in the fungus Glarea lozoyensis.</title>
        <authorList>
            <person name="Chen L."/>
            <person name="Yue Q."/>
            <person name="Zhang X."/>
            <person name="Xiang M."/>
            <person name="Wang C."/>
            <person name="Li S."/>
            <person name="Che Y."/>
            <person name="Ortiz-Lopez F.J."/>
            <person name="Bills G.F."/>
            <person name="Liu X."/>
            <person name="An Z."/>
        </authorList>
    </citation>
    <scope>NUCLEOTIDE SEQUENCE [LARGE SCALE GENOMIC DNA]</scope>
    <source>
        <strain evidence="3">ATCC 20868 / MF5171</strain>
    </source>
</reference>
<keyword evidence="2" id="KW-0489">Methyltransferase</keyword>
<keyword evidence="3" id="KW-1185">Reference proteome</keyword>
<evidence type="ECO:0000313" key="2">
    <source>
        <dbReference type="EMBL" id="EPE36195.1"/>
    </source>
</evidence>
<dbReference type="OrthoDB" id="2013972at2759"/>
<sequence>MTISLSPKRLQDEGSRDRIRWAKHGSFQKLGGLMVQEQEIEMPTGKQDLAELSCSSEGSSIRDTSDLPTLEVDDEMGNVQSNMSDGGDREEREERVYGDFEGGGAAARTVYHQPLGDQDTVNSTQSLYDSDITYFMIHGRRYCKDYYMPNDQEEQDRTEILHTVYLYLFDQQLTTVRLQNPTKILDVGTGTGEWAMAMGDEYPDAEIIGTDIAKIQPSAVPLNVFFEIDDAEEEGGWTWPEDEFDLIHFRTMTGAFRSWEEMYKLSFKHLKPGGWIEVIDFDDHGQLLSYFGPDNTIAEWFRAIAEATRLSGRPRTSSHLEPEVLERLGYVDVKQTTHMIPFGNWPTDPEAQSIGKHFLITQLCGVEAICLRPLTEGLGWDPKKVRKICQTIVDKTRVVALDPTKASGMGFHVKCLTGRKPGGPPIEAMENGSA</sequence>
<dbReference type="AlphaFoldDB" id="S3DEM0"/>
<organism evidence="2 3">
    <name type="scientific">Glarea lozoyensis (strain ATCC 20868 / MF5171)</name>
    <dbReference type="NCBI Taxonomy" id="1116229"/>
    <lineage>
        <taxon>Eukaryota</taxon>
        <taxon>Fungi</taxon>
        <taxon>Dikarya</taxon>
        <taxon>Ascomycota</taxon>
        <taxon>Pezizomycotina</taxon>
        <taxon>Leotiomycetes</taxon>
        <taxon>Helotiales</taxon>
        <taxon>Helotiaceae</taxon>
        <taxon>Glarea</taxon>
    </lineage>
</organism>
<dbReference type="CDD" id="cd02440">
    <property type="entry name" value="AdoMet_MTases"/>
    <property type="match status" value="1"/>
</dbReference>
<dbReference type="SUPFAM" id="SSF53335">
    <property type="entry name" value="S-adenosyl-L-methionine-dependent methyltransferases"/>
    <property type="match status" value="1"/>
</dbReference>
<evidence type="ECO:0000313" key="3">
    <source>
        <dbReference type="Proteomes" id="UP000016922"/>
    </source>
</evidence>
<feature type="region of interest" description="Disordered" evidence="1">
    <location>
        <begin position="55"/>
        <end position="91"/>
    </location>
</feature>
<dbReference type="GO" id="GO:0032259">
    <property type="term" value="P:methylation"/>
    <property type="evidence" value="ECO:0007669"/>
    <property type="project" value="UniProtKB-KW"/>
</dbReference>
<dbReference type="GO" id="GO:0008168">
    <property type="term" value="F:methyltransferase activity"/>
    <property type="evidence" value="ECO:0007669"/>
    <property type="project" value="UniProtKB-KW"/>
</dbReference>
<dbReference type="Pfam" id="PF13489">
    <property type="entry name" value="Methyltransf_23"/>
    <property type="match status" value="1"/>
</dbReference>
<accession>S3DEM0</accession>
<dbReference type="Gene3D" id="3.40.50.150">
    <property type="entry name" value="Vaccinia Virus protein VP39"/>
    <property type="match status" value="1"/>
</dbReference>
<dbReference type="HOGENOM" id="CLU_010595_3_1_1"/>
<dbReference type="KEGG" id="glz:GLAREA_05533"/>
<keyword evidence="2" id="KW-0808">Transferase</keyword>
<dbReference type="eggNOG" id="ENOG502SN28">
    <property type="taxonomic scope" value="Eukaryota"/>
</dbReference>
<proteinExistence type="predicted"/>
<protein>
    <submittedName>
        <fullName evidence="2">S-adenosyl-L-methionine-dependent methyltransferase</fullName>
    </submittedName>
</protein>
<dbReference type="GeneID" id="19464587"/>
<evidence type="ECO:0000256" key="1">
    <source>
        <dbReference type="SAM" id="MobiDB-lite"/>
    </source>
</evidence>
<dbReference type="PANTHER" id="PTHR43591:SF105">
    <property type="entry name" value="METHYLTRANSFERASE DOMAIN-CONTAINING PROTEIN-RELATED"/>
    <property type="match status" value="1"/>
</dbReference>
<dbReference type="Proteomes" id="UP000016922">
    <property type="component" value="Unassembled WGS sequence"/>
</dbReference>
<dbReference type="OMA" id="DWAIEMS"/>
<dbReference type="InterPro" id="IPR029063">
    <property type="entry name" value="SAM-dependent_MTases_sf"/>
</dbReference>
<gene>
    <name evidence="2" type="ORF">GLAREA_05533</name>
</gene>
<dbReference type="PANTHER" id="PTHR43591">
    <property type="entry name" value="METHYLTRANSFERASE"/>
    <property type="match status" value="1"/>
</dbReference>
<dbReference type="RefSeq" id="XP_008077013.1">
    <property type="nucleotide sequence ID" value="XM_008078822.1"/>
</dbReference>
<name>S3DEM0_GLAL2</name>
<dbReference type="EMBL" id="KE145353">
    <property type="protein sequence ID" value="EPE36195.1"/>
    <property type="molecule type" value="Genomic_DNA"/>
</dbReference>